<keyword evidence="3" id="KW-1185">Reference proteome</keyword>
<dbReference type="EMBL" id="MZGT01000042">
    <property type="protein sequence ID" value="OPJ60134.1"/>
    <property type="molecule type" value="Genomic_DNA"/>
</dbReference>
<name>A0A1V4IJX6_9CLOT</name>
<gene>
    <name evidence="2" type="ORF">CLCHR_30670</name>
</gene>
<dbReference type="RefSeq" id="WP_079440684.1">
    <property type="nucleotide sequence ID" value="NZ_MZGT01000042.1"/>
</dbReference>
<dbReference type="STRING" id="225345.CLCHR_30670"/>
<dbReference type="InterPro" id="IPR007077">
    <property type="entry name" value="TfoX_C"/>
</dbReference>
<sequence length="87" mass="9865">MGELSKLPNIGKEVERQLNDVGIFTYDELSDIGAEQAWLKIQEIDASACIHRLLALEGAIQGIKKTALPQERRANLKDFYNWHKGKE</sequence>
<dbReference type="PANTHER" id="PTHR36121:SF1">
    <property type="entry name" value="PROTEIN SXY"/>
    <property type="match status" value="1"/>
</dbReference>
<proteinExistence type="predicted"/>
<organism evidence="2 3">
    <name type="scientific">Clostridium chromiireducens</name>
    <dbReference type="NCBI Taxonomy" id="225345"/>
    <lineage>
        <taxon>Bacteria</taxon>
        <taxon>Bacillati</taxon>
        <taxon>Bacillota</taxon>
        <taxon>Clostridia</taxon>
        <taxon>Eubacteriales</taxon>
        <taxon>Clostridiaceae</taxon>
        <taxon>Clostridium</taxon>
    </lineage>
</organism>
<dbReference type="Proteomes" id="UP000191056">
    <property type="component" value="Unassembled WGS sequence"/>
</dbReference>
<dbReference type="OrthoDB" id="9796798at2"/>
<evidence type="ECO:0000313" key="3">
    <source>
        <dbReference type="Proteomes" id="UP000191056"/>
    </source>
</evidence>
<dbReference type="InterPro" id="IPR047525">
    <property type="entry name" value="TfoX-like"/>
</dbReference>
<protein>
    <recommendedName>
        <fullName evidence="1">TfoX C-terminal domain-containing protein</fullName>
    </recommendedName>
</protein>
<feature type="domain" description="TfoX C-terminal" evidence="1">
    <location>
        <begin position="3"/>
        <end position="79"/>
    </location>
</feature>
<dbReference type="Gene3D" id="1.10.150.20">
    <property type="entry name" value="5' to 3' exonuclease, C-terminal subdomain"/>
    <property type="match status" value="1"/>
</dbReference>
<evidence type="ECO:0000259" key="1">
    <source>
        <dbReference type="Pfam" id="PF04994"/>
    </source>
</evidence>
<dbReference type="Pfam" id="PF04994">
    <property type="entry name" value="TfoX_C"/>
    <property type="match status" value="1"/>
</dbReference>
<comment type="caution">
    <text evidence="2">The sequence shown here is derived from an EMBL/GenBank/DDBJ whole genome shotgun (WGS) entry which is preliminary data.</text>
</comment>
<accession>A0A1V4IJX6</accession>
<reference evidence="2 3" key="1">
    <citation type="submission" date="2017-03" db="EMBL/GenBank/DDBJ databases">
        <title>Genome sequence of Clostridium chromiireducens DSM 23318.</title>
        <authorList>
            <person name="Poehlein A."/>
            <person name="Daniel R."/>
        </authorList>
    </citation>
    <scope>NUCLEOTIDE SEQUENCE [LARGE SCALE GENOMIC DNA]</scope>
    <source>
        <strain evidence="2 3">DSM 23318</strain>
    </source>
</reference>
<evidence type="ECO:0000313" key="2">
    <source>
        <dbReference type="EMBL" id="OPJ60134.1"/>
    </source>
</evidence>
<dbReference type="AlphaFoldDB" id="A0A1V4IJX6"/>
<dbReference type="PANTHER" id="PTHR36121">
    <property type="entry name" value="PROTEIN SXY"/>
    <property type="match status" value="1"/>
</dbReference>